<evidence type="ECO:0000313" key="1">
    <source>
        <dbReference type="EMBL" id="PIS41809.1"/>
    </source>
</evidence>
<proteinExistence type="predicted"/>
<name>A0A2H0YU44_9BACT</name>
<dbReference type="AlphaFoldDB" id="A0A2H0YU44"/>
<organism evidence="1 2">
    <name type="scientific">Candidatus Kerfeldbacteria bacterium CG08_land_8_20_14_0_20_42_7</name>
    <dbReference type="NCBI Taxonomy" id="2014245"/>
    <lineage>
        <taxon>Bacteria</taxon>
        <taxon>Candidatus Kerfeldiibacteriota</taxon>
    </lineage>
</organism>
<comment type="caution">
    <text evidence="1">The sequence shown here is derived from an EMBL/GenBank/DDBJ whole genome shotgun (WGS) entry which is preliminary data.</text>
</comment>
<dbReference type="Proteomes" id="UP000228711">
    <property type="component" value="Unassembled WGS sequence"/>
</dbReference>
<protein>
    <submittedName>
        <fullName evidence="1">Uncharacterized protein</fullName>
    </submittedName>
</protein>
<dbReference type="EMBL" id="PEXV01000043">
    <property type="protein sequence ID" value="PIS41809.1"/>
    <property type="molecule type" value="Genomic_DNA"/>
</dbReference>
<gene>
    <name evidence="1" type="ORF">COT25_01085</name>
</gene>
<sequence length="172" mass="19340">MGIKQQKKRSLKGGEIKMIALKLFLLSVEAFMRNPAPNRHFGKGILADLGRDGDTRLKVFAASYHHGLFFVRFISSQEPFSKNGWHAGLVSTIELTNTELLLTLHTDHGAQEFVLNLNELSEFHFQTIPRWQNKVFVIEKGKLVLQESLAQKPVHGGTYVDPSLNATNRSSV</sequence>
<reference evidence="2" key="1">
    <citation type="submission" date="2017-09" db="EMBL/GenBank/DDBJ databases">
        <title>Depth-based differentiation of microbial function through sediment-hosted aquifers and enrichment of novel symbionts in the deep terrestrial subsurface.</title>
        <authorList>
            <person name="Probst A.J."/>
            <person name="Ladd B."/>
            <person name="Jarett J.K."/>
            <person name="Geller-Mcgrath D.E."/>
            <person name="Sieber C.M.K."/>
            <person name="Emerson J.B."/>
            <person name="Anantharaman K."/>
            <person name="Thomas B.C."/>
            <person name="Malmstrom R."/>
            <person name="Stieglmeier M."/>
            <person name="Klingl A."/>
            <person name="Woyke T."/>
            <person name="Ryan C.M."/>
            <person name="Banfield J.F."/>
        </authorList>
    </citation>
    <scope>NUCLEOTIDE SEQUENCE [LARGE SCALE GENOMIC DNA]</scope>
</reference>
<accession>A0A2H0YU44</accession>
<evidence type="ECO:0000313" key="2">
    <source>
        <dbReference type="Proteomes" id="UP000228711"/>
    </source>
</evidence>